<dbReference type="RefSeq" id="XP_016584473.1">
    <property type="nucleotide sequence ID" value="XM_016727695.1"/>
</dbReference>
<dbReference type="VEuPathDB" id="FungiDB:SPSK_00747"/>
<dbReference type="SMART" id="SM00353">
    <property type="entry name" value="HLH"/>
    <property type="match status" value="1"/>
</dbReference>
<reference evidence="4 5" key="1">
    <citation type="journal article" date="2014" name="BMC Genomics">
        <title>Comparative genomics of the major fungal agents of human and animal Sporotrichosis: Sporothrix schenckii and Sporothrix brasiliensis.</title>
        <authorList>
            <person name="Teixeira M.M."/>
            <person name="de Almeida L.G."/>
            <person name="Kubitschek-Barreira P."/>
            <person name="Alves F.L."/>
            <person name="Kioshima E.S."/>
            <person name="Abadio A.K."/>
            <person name="Fernandes L."/>
            <person name="Derengowski L.S."/>
            <person name="Ferreira K.S."/>
            <person name="Souza R.C."/>
            <person name="Ruiz J.C."/>
            <person name="de Andrade N.C."/>
            <person name="Paes H.C."/>
            <person name="Nicola A.M."/>
            <person name="Albuquerque P."/>
            <person name="Gerber A.L."/>
            <person name="Martins V.P."/>
            <person name="Peconick L.D."/>
            <person name="Neto A.V."/>
            <person name="Chaucanez C.B."/>
            <person name="Silva P.A."/>
            <person name="Cunha O.L."/>
            <person name="de Oliveira F.F."/>
            <person name="dos Santos T.C."/>
            <person name="Barros A.L."/>
            <person name="Soares M.A."/>
            <person name="de Oliveira L.M."/>
            <person name="Marini M.M."/>
            <person name="Villalobos-Duno H."/>
            <person name="Cunha M.M."/>
            <person name="de Hoog S."/>
            <person name="da Silveira J.F."/>
            <person name="Henrissat B."/>
            <person name="Nino-Vega G.A."/>
            <person name="Cisalpino P.S."/>
            <person name="Mora-Montes H.M."/>
            <person name="Almeida S.R."/>
            <person name="Stajich J.E."/>
            <person name="Lopes-Bezerra L.M."/>
            <person name="Vasconcelos A.T."/>
            <person name="Felipe M.S."/>
        </authorList>
    </citation>
    <scope>NUCLEOTIDE SEQUENCE [LARGE SCALE GENOMIC DNA]</scope>
    <source>
        <strain evidence="4 5">1099-18</strain>
    </source>
</reference>
<sequence>MDQNLVKNIGYFAVPNNQTLNPVDQSNESPGFSSQLPSSSMWDEQNLAAAGFGQAKDTSSGTPDLTLESIAPSTGASSLDPYSTIMSSSPMFGQNPRSIISPKSRRSREGHDKKRSRLNTDSTSFDSVDYWMQFDQDQQQQQMQKQQQQQQQQQQILLQQQQLQQLQQQQLQQLKLQHVQQLRRQQQKAKEEQEQKTKENQGQETSATADPKAVSGSQDSAPTPQLSAEMTTQTLSPGQQKPDGVTLDDTALEKTLSEEGDEGFSYASINLTDQLSKIDTMPPAEVPQREGLYSTPLSWERPQMGLRLDPMLGLQTPTLSETEQRRLIAIAMNTAAPIGGGLGNNTMGANYNTFSMFGPGLGTAPLGQMANNDMMSAMMAPSSSSPATKPQASSTPQPSKQTKTDKGKEKPKSADRAAHNDIERKYRTNIKDRIAELRDSVPTLRAIPENSVDDGEGESSNQQGRAPKVSKGTVLTKATDYIHYLEKQNKAIMQQHQELSRRLRAFEQLLNATARPTFPMPNYSRTLFDPRAFC</sequence>
<feature type="compositionally biased region" description="Basic and acidic residues" evidence="2">
    <location>
        <begin position="188"/>
        <end position="201"/>
    </location>
</feature>
<evidence type="ECO:0000313" key="5">
    <source>
        <dbReference type="Proteomes" id="UP000033710"/>
    </source>
</evidence>
<feature type="domain" description="BHLH" evidence="3">
    <location>
        <begin position="414"/>
        <end position="485"/>
    </location>
</feature>
<feature type="region of interest" description="Disordered" evidence="2">
    <location>
        <begin position="16"/>
        <end position="124"/>
    </location>
</feature>
<protein>
    <recommendedName>
        <fullName evidence="3">BHLH domain-containing protein</fullName>
    </recommendedName>
</protein>
<evidence type="ECO:0000259" key="3">
    <source>
        <dbReference type="PROSITE" id="PS50888"/>
    </source>
</evidence>
<dbReference type="SUPFAM" id="SSF47459">
    <property type="entry name" value="HLH, helix-loop-helix DNA-binding domain"/>
    <property type="match status" value="1"/>
</dbReference>
<dbReference type="InterPro" id="IPR052099">
    <property type="entry name" value="Regulatory_TF_Diverse"/>
</dbReference>
<name>A0A0F2LWE9_SPOSC</name>
<dbReference type="KEGG" id="ssck:SPSK_00747"/>
<reference evidence="4 5" key="2">
    <citation type="journal article" date="2015" name="Eukaryot. Cell">
        <title>Asexual propagation of a virulent clone complex in a human and feline outbreak of sporotrichosis.</title>
        <authorList>
            <person name="Teixeira Mde M."/>
            <person name="Rodrigues A.M."/>
            <person name="Tsui C.K."/>
            <person name="de Almeida L.G."/>
            <person name="Van Diepeningen A.D."/>
            <person name="van den Ende B.G."/>
            <person name="Fernandes G.F."/>
            <person name="Kano R."/>
            <person name="Hamelin R.C."/>
            <person name="Lopes-Bezerra L.M."/>
            <person name="Vasconcelos A.T."/>
            <person name="de Hoog S."/>
            <person name="de Camargo Z.P."/>
            <person name="Felipe M.S."/>
        </authorList>
    </citation>
    <scope>NUCLEOTIDE SEQUENCE [LARGE SCALE GENOMIC DNA]</scope>
    <source>
        <strain evidence="4 5">1099-18</strain>
    </source>
</reference>
<dbReference type="GO" id="GO:0046983">
    <property type="term" value="F:protein dimerization activity"/>
    <property type="evidence" value="ECO:0007669"/>
    <property type="project" value="InterPro"/>
</dbReference>
<feature type="compositionally biased region" description="Polar residues" evidence="2">
    <location>
        <begin position="215"/>
        <end position="239"/>
    </location>
</feature>
<feature type="region of interest" description="Disordered" evidence="2">
    <location>
        <begin position="185"/>
        <end position="246"/>
    </location>
</feature>
<evidence type="ECO:0000313" key="4">
    <source>
        <dbReference type="EMBL" id="KJR81797.1"/>
    </source>
</evidence>
<gene>
    <name evidence="4" type="ORF">SPSK_00747</name>
</gene>
<dbReference type="PANTHER" id="PTHR47336:SF2">
    <property type="entry name" value="TRANSCRIPTION FACTOR HMS1-RELATED"/>
    <property type="match status" value="1"/>
</dbReference>
<dbReference type="GeneID" id="27662972"/>
<dbReference type="Gene3D" id="4.10.280.10">
    <property type="entry name" value="Helix-loop-helix DNA-binding domain"/>
    <property type="match status" value="1"/>
</dbReference>
<dbReference type="Proteomes" id="UP000033710">
    <property type="component" value="Unassembled WGS sequence"/>
</dbReference>
<dbReference type="Pfam" id="PF00010">
    <property type="entry name" value="HLH"/>
    <property type="match status" value="1"/>
</dbReference>
<dbReference type="EMBL" id="AXCR01000011">
    <property type="protein sequence ID" value="KJR81797.1"/>
    <property type="molecule type" value="Genomic_DNA"/>
</dbReference>
<feature type="compositionally biased region" description="Low complexity" evidence="2">
    <location>
        <begin position="29"/>
        <end position="40"/>
    </location>
</feature>
<feature type="region of interest" description="Disordered" evidence="2">
    <location>
        <begin position="441"/>
        <end position="472"/>
    </location>
</feature>
<feature type="coiled-coil region" evidence="1">
    <location>
        <begin position="482"/>
        <end position="509"/>
    </location>
</feature>
<dbReference type="PROSITE" id="PS50888">
    <property type="entry name" value="BHLH"/>
    <property type="match status" value="1"/>
</dbReference>
<dbReference type="OrthoDB" id="2133190at2759"/>
<dbReference type="InterPro" id="IPR036638">
    <property type="entry name" value="HLH_DNA-bd_sf"/>
</dbReference>
<feature type="compositionally biased region" description="Polar residues" evidence="2">
    <location>
        <begin position="16"/>
        <end position="28"/>
    </location>
</feature>
<evidence type="ECO:0000256" key="2">
    <source>
        <dbReference type="SAM" id="MobiDB-lite"/>
    </source>
</evidence>
<keyword evidence="1" id="KW-0175">Coiled coil</keyword>
<feature type="compositionally biased region" description="Basic and acidic residues" evidence="2">
    <location>
        <begin position="402"/>
        <end position="427"/>
    </location>
</feature>
<dbReference type="InterPro" id="IPR011598">
    <property type="entry name" value="bHLH_dom"/>
</dbReference>
<accession>A0A0F2LWE9</accession>
<dbReference type="AlphaFoldDB" id="A0A0F2LWE9"/>
<evidence type="ECO:0000256" key="1">
    <source>
        <dbReference type="SAM" id="Coils"/>
    </source>
</evidence>
<proteinExistence type="predicted"/>
<dbReference type="PANTHER" id="PTHR47336">
    <property type="entry name" value="TRANSCRIPTION FACTOR HMS1-RELATED"/>
    <property type="match status" value="1"/>
</dbReference>
<feature type="region of interest" description="Disordered" evidence="2">
    <location>
        <begin position="377"/>
        <end position="427"/>
    </location>
</feature>
<feature type="compositionally biased region" description="Polar residues" evidence="2">
    <location>
        <begin position="71"/>
        <end position="92"/>
    </location>
</feature>
<comment type="caution">
    <text evidence="4">The sequence shown here is derived from an EMBL/GenBank/DDBJ whole genome shotgun (WGS) entry which is preliminary data.</text>
</comment>
<feature type="compositionally biased region" description="Low complexity" evidence="2">
    <location>
        <begin position="377"/>
        <end position="396"/>
    </location>
</feature>
<organism evidence="4 5">
    <name type="scientific">Sporothrix schenckii 1099-18</name>
    <dbReference type="NCBI Taxonomy" id="1397361"/>
    <lineage>
        <taxon>Eukaryota</taxon>
        <taxon>Fungi</taxon>
        <taxon>Dikarya</taxon>
        <taxon>Ascomycota</taxon>
        <taxon>Pezizomycotina</taxon>
        <taxon>Sordariomycetes</taxon>
        <taxon>Sordariomycetidae</taxon>
        <taxon>Ophiostomatales</taxon>
        <taxon>Ophiostomataceae</taxon>
        <taxon>Sporothrix</taxon>
    </lineage>
</organism>